<dbReference type="AlphaFoldDB" id="A0A7R8W1H0"/>
<dbReference type="EMBL" id="OB660068">
    <property type="protein sequence ID" value="CAD7222521.1"/>
    <property type="molecule type" value="Genomic_DNA"/>
</dbReference>
<protein>
    <submittedName>
        <fullName evidence="1">Uncharacterized protein</fullName>
    </submittedName>
</protein>
<accession>A0A7R8W1H0</accession>
<name>A0A7R8W1H0_9CRUS</name>
<gene>
    <name evidence="1" type="ORF">CTOB1V02_LOCUS523</name>
</gene>
<proteinExistence type="predicted"/>
<reference evidence="1" key="1">
    <citation type="submission" date="2020-11" db="EMBL/GenBank/DDBJ databases">
        <authorList>
            <person name="Tran Van P."/>
        </authorList>
    </citation>
    <scope>NUCLEOTIDE SEQUENCE</scope>
</reference>
<sequence>MQLTVIYPSKISKRESDFPALPVKFPAFCDSQGEKEEESAELRLNPTIALSSEKSRKRISPSFASSIATAACHRGFKWISFFLIQLFMLRRGVPISVVKEEERLFKSVSVLVLEKEEDRLLLSAFVLVLEKEEERLLLSAFVLVLEKEEERLFKSVSVLVLEKAEDQKGGEDAENSGIVNGATTPQGWVKTPLSMGPPGLGKNATVNEATTLQGWYGSVEHGKKSLQTKQSSWVYRNGQWHLEYEDGDVINLMVSKYEVIKDG</sequence>
<organism evidence="1">
    <name type="scientific">Cyprideis torosa</name>
    <dbReference type="NCBI Taxonomy" id="163714"/>
    <lineage>
        <taxon>Eukaryota</taxon>
        <taxon>Metazoa</taxon>
        <taxon>Ecdysozoa</taxon>
        <taxon>Arthropoda</taxon>
        <taxon>Crustacea</taxon>
        <taxon>Oligostraca</taxon>
        <taxon>Ostracoda</taxon>
        <taxon>Podocopa</taxon>
        <taxon>Podocopida</taxon>
        <taxon>Cytherocopina</taxon>
        <taxon>Cytheroidea</taxon>
        <taxon>Cytherideidae</taxon>
        <taxon>Cyprideis</taxon>
    </lineage>
</organism>
<evidence type="ECO:0000313" key="1">
    <source>
        <dbReference type="EMBL" id="CAD7222521.1"/>
    </source>
</evidence>